<accession>X1MM37</accession>
<dbReference type="PANTHER" id="PTHR43813">
    <property type="entry name" value="ACYL-ACTIVATING ENZYME 16, CHLOROPLASTIC-RELATED"/>
    <property type="match status" value="1"/>
</dbReference>
<dbReference type="Gene3D" id="3.40.50.12780">
    <property type="entry name" value="N-terminal domain of ligase-like"/>
    <property type="match status" value="1"/>
</dbReference>
<feature type="domain" description="AMP-dependent synthetase/ligase" evidence="1">
    <location>
        <begin position="42"/>
        <end position="213"/>
    </location>
</feature>
<sequence length="277" mass="31552">NGKINKKLWSDLCSLVNSKNKYIFLSAEAKKFLEKYLEKNIENLLKETRSKNTADSVKNSLLNRAIVIDKQYNKAHSHKIYSFEKINKIGEDLLNQGDTSFSEISNSAQADDLVTIIYTSGTTADPKGVTLTNSNFMHNLRTAPPTVGIHKEDRFLSVLPSWHIYERTVEYCTLTVGASTAYSKPFKQILLPDLKAEKPTIMCSVPRIWESLHKGIVDNIKKGSAIQKFIFNWAVEIGQKYKEAEGILNDTLPLLCQRELEMFQLIHILHKPLFQPH</sequence>
<proteinExistence type="predicted"/>
<feature type="non-terminal residue" evidence="2">
    <location>
        <position position="1"/>
    </location>
</feature>
<dbReference type="InterPro" id="IPR000873">
    <property type="entry name" value="AMP-dep_synth/lig_dom"/>
</dbReference>
<dbReference type="PANTHER" id="PTHR43813:SF1">
    <property type="entry name" value="ACYL-ACTIVATING ENZYME 16, CHLOROPLASTIC-RELATED"/>
    <property type="match status" value="1"/>
</dbReference>
<gene>
    <name evidence="2" type="ORF">S06H3_18557</name>
</gene>
<evidence type="ECO:0000313" key="2">
    <source>
        <dbReference type="EMBL" id="GAI15760.1"/>
    </source>
</evidence>
<dbReference type="SUPFAM" id="SSF56801">
    <property type="entry name" value="Acetyl-CoA synthetase-like"/>
    <property type="match status" value="1"/>
</dbReference>
<name>X1MM37_9ZZZZ</name>
<evidence type="ECO:0000259" key="1">
    <source>
        <dbReference type="Pfam" id="PF00501"/>
    </source>
</evidence>
<dbReference type="Pfam" id="PF00501">
    <property type="entry name" value="AMP-binding"/>
    <property type="match status" value="1"/>
</dbReference>
<dbReference type="InterPro" id="IPR042099">
    <property type="entry name" value="ANL_N_sf"/>
</dbReference>
<dbReference type="InterPro" id="IPR052987">
    <property type="entry name" value="Chloroplast_AMP-bd_Enzymes"/>
</dbReference>
<comment type="caution">
    <text evidence="2">The sequence shown here is derived from an EMBL/GenBank/DDBJ whole genome shotgun (WGS) entry which is preliminary data.</text>
</comment>
<organism evidence="2">
    <name type="scientific">marine sediment metagenome</name>
    <dbReference type="NCBI Taxonomy" id="412755"/>
    <lineage>
        <taxon>unclassified sequences</taxon>
        <taxon>metagenomes</taxon>
        <taxon>ecological metagenomes</taxon>
    </lineage>
</organism>
<dbReference type="EMBL" id="BARV01009405">
    <property type="protein sequence ID" value="GAI15760.1"/>
    <property type="molecule type" value="Genomic_DNA"/>
</dbReference>
<dbReference type="AlphaFoldDB" id="X1MM37"/>
<protein>
    <recommendedName>
        <fullName evidence="1">AMP-dependent synthetase/ligase domain-containing protein</fullName>
    </recommendedName>
</protein>
<reference evidence="2" key="1">
    <citation type="journal article" date="2014" name="Front. Microbiol.">
        <title>High frequency of phylogenetically diverse reductive dehalogenase-homologous genes in deep subseafloor sedimentary metagenomes.</title>
        <authorList>
            <person name="Kawai M."/>
            <person name="Futagami T."/>
            <person name="Toyoda A."/>
            <person name="Takaki Y."/>
            <person name="Nishi S."/>
            <person name="Hori S."/>
            <person name="Arai W."/>
            <person name="Tsubouchi T."/>
            <person name="Morono Y."/>
            <person name="Uchiyama I."/>
            <person name="Ito T."/>
            <person name="Fujiyama A."/>
            <person name="Inagaki F."/>
            <person name="Takami H."/>
        </authorList>
    </citation>
    <scope>NUCLEOTIDE SEQUENCE</scope>
    <source>
        <strain evidence="2">Expedition CK06-06</strain>
    </source>
</reference>